<feature type="region of interest" description="Disordered" evidence="1">
    <location>
        <begin position="116"/>
        <end position="143"/>
    </location>
</feature>
<evidence type="ECO:0000256" key="1">
    <source>
        <dbReference type="SAM" id="MobiDB-lite"/>
    </source>
</evidence>
<reference evidence="2 3" key="1">
    <citation type="journal article" date="2011" name="Nat. Biotechnol.">
        <title>Comparative genomic analysis of the thermophilic biomass-degrading fungi Myceliophthora thermophila and Thielavia terrestris.</title>
        <authorList>
            <person name="Berka R.M."/>
            <person name="Grigoriev I.V."/>
            <person name="Otillar R."/>
            <person name="Salamov A."/>
            <person name="Grimwood J."/>
            <person name="Reid I."/>
            <person name="Ishmael N."/>
            <person name="John T."/>
            <person name="Darmond C."/>
            <person name="Moisan M.-C."/>
            <person name="Henrissat B."/>
            <person name="Coutinho P.M."/>
            <person name="Lombard V."/>
            <person name="Natvig D.O."/>
            <person name="Lindquist E."/>
            <person name="Schmutz J."/>
            <person name="Lucas S."/>
            <person name="Harris P."/>
            <person name="Powlowski J."/>
            <person name="Bellemare A."/>
            <person name="Taylor D."/>
            <person name="Butler G."/>
            <person name="de Vries R.P."/>
            <person name="Allijn I.E."/>
            <person name="van den Brink J."/>
            <person name="Ushinsky S."/>
            <person name="Storms R."/>
            <person name="Powell A.J."/>
            <person name="Paulsen I.T."/>
            <person name="Elbourne L.D.H."/>
            <person name="Baker S.E."/>
            <person name="Magnuson J."/>
            <person name="LaBoissiere S."/>
            <person name="Clutterbuck A.J."/>
            <person name="Martinez D."/>
            <person name="Wogulis M."/>
            <person name="de Leon A.L."/>
            <person name="Rey M.W."/>
            <person name="Tsang A."/>
        </authorList>
    </citation>
    <scope>NUCLEOTIDE SEQUENCE [LARGE SCALE GENOMIC DNA]</scope>
    <source>
        <strain evidence="3">ATCC 38088 / NRRL 8126</strain>
    </source>
</reference>
<feature type="region of interest" description="Disordered" evidence="1">
    <location>
        <begin position="1"/>
        <end position="88"/>
    </location>
</feature>
<name>G2R3G6_THETT</name>
<dbReference type="KEGG" id="ttt:THITE_2115167"/>
<dbReference type="Proteomes" id="UP000008181">
    <property type="component" value="Chromosome 2"/>
</dbReference>
<evidence type="ECO:0008006" key="4">
    <source>
        <dbReference type="Google" id="ProtNLM"/>
    </source>
</evidence>
<gene>
    <name evidence="2" type="ORF">THITE_2115167</name>
</gene>
<feature type="compositionally biased region" description="Basic and acidic residues" evidence="1">
    <location>
        <begin position="66"/>
        <end position="77"/>
    </location>
</feature>
<feature type="compositionally biased region" description="Polar residues" evidence="1">
    <location>
        <begin position="594"/>
        <end position="604"/>
    </location>
</feature>
<feature type="compositionally biased region" description="Basic and acidic residues" evidence="1">
    <location>
        <begin position="658"/>
        <end position="674"/>
    </location>
</feature>
<organism evidence="2 3">
    <name type="scientific">Thermothielavioides terrestris (strain ATCC 38088 / NRRL 8126)</name>
    <name type="common">Thielavia terrestris</name>
    <dbReference type="NCBI Taxonomy" id="578455"/>
    <lineage>
        <taxon>Eukaryota</taxon>
        <taxon>Fungi</taxon>
        <taxon>Dikarya</taxon>
        <taxon>Ascomycota</taxon>
        <taxon>Pezizomycotina</taxon>
        <taxon>Sordariomycetes</taxon>
        <taxon>Sordariomycetidae</taxon>
        <taxon>Sordariales</taxon>
        <taxon>Chaetomiaceae</taxon>
        <taxon>Thermothielavioides</taxon>
        <taxon>Thermothielavioides terrestris</taxon>
    </lineage>
</organism>
<dbReference type="EMBL" id="CP003010">
    <property type="protein sequence ID" value="AEO66776.1"/>
    <property type="molecule type" value="Genomic_DNA"/>
</dbReference>
<dbReference type="GeneID" id="11517587"/>
<feature type="compositionally biased region" description="Polar residues" evidence="1">
    <location>
        <begin position="116"/>
        <end position="126"/>
    </location>
</feature>
<dbReference type="AlphaFoldDB" id="G2R3G6"/>
<dbReference type="eggNOG" id="ENOG502S4CD">
    <property type="taxonomic scope" value="Eukaryota"/>
</dbReference>
<keyword evidence="3" id="KW-1185">Reference proteome</keyword>
<dbReference type="STRING" id="578455.G2R3G6"/>
<accession>G2R3G6</accession>
<proteinExistence type="predicted"/>
<evidence type="ECO:0000313" key="2">
    <source>
        <dbReference type="EMBL" id="AEO66776.1"/>
    </source>
</evidence>
<sequence>MPVTPEPASSGMVGLNPSQASHERRARPPHIHTVAGEPVRIPLRAESEDKARKRESRLGLRNIFGRHREGSDADKRPVSPPDVSQKPGGLRASLAEIAWPYGLHHAQGHRSEISLPSFSKATSSGPSLKHKKSESGVRPTANPDGIAAWSPPPLFQAYPQAIKYAHLPACTASADVILRLHHHKSSGSLGALLSPSTVDTPGETGDDKPKRRHRRNASGSATKFEWTSKVFILVTSGYLLQYAGEGSYDRLPERVLQLGKDSAAFASDAIPGRHWVLQVSSVAEPDGAAGSHSSLRARLPFRGQERRHSPTFLMVFESAEEMESWITILRREIEALGGRKVLSETGKPMTENRDQHLRSQASQRTLIVKDPDRFSRAMTPDQSWEQNLALSSPDVHLGSAQEDLIRDQSCDDNSTASFISHDGRQLDALRDSTNRFSFISSGQRTMVTSVGSSPACSPVRDSFGEFDLPMQQPPRSEEAPQPRLRPNAKAIIDRRRSLQAVNHVFEMRVAAQSFRPFSTYSNSGQPEAPASQSAANFNTAQGAAKRHSLARPPPGMPTETTASPLLGRMSARRPPPSALAINPRPLSLVEDQPSPASSSLSRFGTGTEGSGSPRSAIPLTPSVTSPRPGEREVTGRETSAGATRDSGVSTEASAPEIVVHEDQRASNEPLKGRSEGQSTFAPPEVLHPLDMPRSRLSLGAYETTRPAAQAEMRARRLSFTPPQQAERPALRLSPRPDPVRRAHTPSPIPAPESSQGLGLDSPSQSLLQRRGMSQVAEGPPPAPPPNRALPPIPRTARVKVFPPPGFI</sequence>
<dbReference type="RefSeq" id="XP_003653112.1">
    <property type="nucleotide sequence ID" value="XM_003653064.1"/>
</dbReference>
<feature type="region of interest" description="Disordered" evidence="1">
    <location>
        <begin position="342"/>
        <end position="361"/>
    </location>
</feature>
<protein>
    <recommendedName>
        <fullName evidence="4">PH domain-containing protein</fullName>
    </recommendedName>
</protein>
<feature type="compositionally biased region" description="Polar residues" evidence="1">
    <location>
        <begin position="519"/>
        <end position="541"/>
    </location>
</feature>
<feature type="region of interest" description="Disordered" evidence="1">
    <location>
        <begin position="189"/>
        <end position="219"/>
    </location>
</feature>
<dbReference type="HOGENOM" id="CLU_009124_1_0_1"/>
<feature type="region of interest" description="Disordered" evidence="1">
    <location>
        <begin position="519"/>
        <end position="807"/>
    </location>
</feature>
<feature type="compositionally biased region" description="Basic and acidic residues" evidence="1">
    <location>
        <begin position="43"/>
        <end position="58"/>
    </location>
</feature>
<feature type="compositionally biased region" description="Polar residues" evidence="1">
    <location>
        <begin position="636"/>
        <end position="652"/>
    </location>
</feature>
<dbReference type="OrthoDB" id="1749473at2759"/>
<feature type="region of interest" description="Disordered" evidence="1">
    <location>
        <begin position="447"/>
        <end position="485"/>
    </location>
</feature>
<evidence type="ECO:0000313" key="3">
    <source>
        <dbReference type="Proteomes" id="UP000008181"/>
    </source>
</evidence>
<feature type="compositionally biased region" description="Pro residues" evidence="1">
    <location>
        <begin position="778"/>
        <end position="793"/>
    </location>
</feature>
<feature type="compositionally biased region" description="Polar residues" evidence="1">
    <location>
        <begin position="752"/>
        <end position="767"/>
    </location>
</feature>